<gene>
    <name evidence="1" type="ORF">BDY19DRAFT_925187</name>
</gene>
<proteinExistence type="predicted"/>
<protein>
    <submittedName>
        <fullName evidence="1">Uncharacterized protein</fullName>
    </submittedName>
</protein>
<organism evidence="1 2">
    <name type="scientific">Irpex rosettiformis</name>
    <dbReference type="NCBI Taxonomy" id="378272"/>
    <lineage>
        <taxon>Eukaryota</taxon>
        <taxon>Fungi</taxon>
        <taxon>Dikarya</taxon>
        <taxon>Basidiomycota</taxon>
        <taxon>Agaricomycotina</taxon>
        <taxon>Agaricomycetes</taxon>
        <taxon>Polyporales</taxon>
        <taxon>Irpicaceae</taxon>
        <taxon>Irpex</taxon>
    </lineage>
</organism>
<keyword evidence="2" id="KW-1185">Reference proteome</keyword>
<comment type="caution">
    <text evidence="1">The sequence shown here is derived from an EMBL/GenBank/DDBJ whole genome shotgun (WGS) entry which is preliminary data.</text>
</comment>
<name>A0ACB8UE67_9APHY</name>
<reference evidence="1" key="1">
    <citation type="journal article" date="2021" name="Environ. Microbiol.">
        <title>Gene family expansions and transcriptome signatures uncover fungal adaptations to wood decay.</title>
        <authorList>
            <person name="Hage H."/>
            <person name="Miyauchi S."/>
            <person name="Viragh M."/>
            <person name="Drula E."/>
            <person name="Min B."/>
            <person name="Chaduli D."/>
            <person name="Navarro D."/>
            <person name="Favel A."/>
            <person name="Norest M."/>
            <person name="Lesage-Meessen L."/>
            <person name="Balint B."/>
            <person name="Merenyi Z."/>
            <person name="de Eugenio L."/>
            <person name="Morin E."/>
            <person name="Martinez A.T."/>
            <person name="Baldrian P."/>
            <person name="Stursova M."/>
            <person name="Martinez M.J."/>
            <person name="Novotny C."/>
            <person name="Magnuson J.K."/>
            <person name="Spatafora J.W."/>
            <person name="Maurice S."/>
            <person name="Pangilinan J."/>
            <person name="Andreopoulos W."/>
            <person name="LaButti K."/>
            <person name="Hundley H."/>
            <person name="Na H."/>
            <person name="Kuo A."/>
            <person name="Barry K."/>
            <person name="Lipzen A."/>
            <person name="Henrissat B."/>
            <person name="Riley R."/>
            <person name="Ahrendt S."/>
            <person name="Nagy L.G."/>
            <person name="Grigoriev I.V."/>
            <person name="Martin F."/>
            <person name="Rosso M.N."/>
        </authorList>
    </citation>
    <scope>NUCLEOTIDE SEQUENCE</scope>
    <source>
        <strain evidence="1">CBS 384.51</strain>
    </source>
</reference>
<dbReference type="EMBL" id="MU274903">
    <property type="protein sequence ID" value="KAI0092607.1"/>
    <property type="molecule type" value="Genomic_DNA"/>
</dbReference>
<evidence type="ECO:0000313" key="2">
    <source>
        <dbReference type="Proteomes" id="UP001055072"/>
    </source>
</evidence>
<evidence type="ECO:0000313" key="1">
    <source>
        <dbReference type="EMBL" id="KAI0092607.1"/>
    </source>
</evidence>
<accession>A0ACB8UE67</accession>
<sequence length="78" mass="8447">MPTPKTPWKNITTLVPEGSPTSSYARVSPPWRASSFSLEVIRLSSVILACSSPPRSQTLLKNPSMNISAAREHAGKII</sequence>
<dbReference type="Proteomes" id="UP001055072">
    <property type="component" value="Unassembled WGS sequence"/>
</dbReference>